<feature type="transmembrane region" description="Helical" evidence="10">
    <location>
        <begin position="166"/>
        <end position="185"/>
    </location>
</feature>
<evidence type="ECO:0000256" key="2">
    <source>
        <dbReference type="ARBA" id="ARBA00022516"/>
    </source>
</evidence>
<reference evidence="12" key="2">
    <citation type="submission" date="2025-08" db="UniProtKB">
        <authorList>
            <consortium name="RefSeq"/>
        </authorList>
    </citation>
    <scope>IDENTIFICATION</scope>
    <source>
        <strain evidence="12">MV-25-SWS-2005</strain>
        <tissue evidence="12">Whole body</tissue>
    </source>
</reference>
<keyword evidence="6 10" id="KW-1133">Transmembrane helix</keyword>
<reference evidence="11" key="1">
    <citation type="submission" date="2024-06" db="UniProtKB">
        <authorList>
            <consortium name="RefSeq"/>
        </authorList>
    </citation>
    <scope>NUCLEOTIDE SEQUENCE [LARGE SCALE GENOMIC DNA]</scope>
    <source>
        <strain evidence="11">MV2-25</strain>
    </source>
</reference>
<dbReference type="PANTHER" id="PTHR11157">
    <property type="entry name" value="FATTY ACID ACYL TRANSFERASE-RELATED"/>
    <property type="match status" value="1"/>
</dbReference>
<protein>
    <recommendedName>
        <fullName evidence="10">Elongation of very long chain fatty acids protein</fullName>
        <ecNumber evidence="10">2.3.1.199</ecNumber>
    </recommendedName>
    <alternativeName>
        <fullName evidence="10">Very-long-chain 3-oxoacyl-CoA synthase</fullName>
    </alternativeName>
</protein>
<organism evidence="11 12">
    <name type="scientific">Drosophila pseudoobscura pseudoobscura</name>
    <name type="common">Fruit fly</name>
    <dbReference type="NCBI Taxonomy" id="46245"/>
    <lineage>
        <taxon>Eukaryota</taxon>
        <taxon>Metazoa</taxon>
        <taxon>Ecdysozoa</taxon>
        <taxon>Arthropoda</taxon>
        <taxon>Hexapoda</taxon>
        <taxon>Insecta</taxon>
        <taxon>Pterygota</taxon>
        <taxon>Neoptera</taxon>
        <taxon>Endopterygota</taxon>
        <taxon>Diptera</taxon>
        <taxon>Brachycera</taxon>
        <taxon>Muscomorpha</taxon>
        <taxon>Ephydroidea</taxon>
        <taxon>Drosophilidae</taxon>
        <taxon>Drosophila</taxon>
        <taxon>Sophophora</taxon>
    </lineage>
</organism>
<comment type="similarity">
    <text evidence="10">Belongs to the ELO family.</text>
</comment>
<evidence type="ECO:0000256" key="8">
    <source>
        <dbReference type="ARBA" id="ARBA00023136"/>
    </source>
</evidence>
<keyword evidence="5 10" id="KW-0276">Fatty acid metabolism</keyword>
<dbReference type="FunCoup" id="A0A6I8UT93">
    <property type="interactions" value="66"/>
</dbReference>
<comment type="catalytic activity">
    <reaction evidence="10">
        <text>a very-long-chain acyl-CoA + malonyl-CoA + H(+) = a very-long-chain 3-oxoacyl-CoA + CO2 + CoA</text>
        <dbReference type="Rhea" id="RHEA:32727"/>
        <dbReference type="ChEBI" id="CHEBI:15378"/>
        <dbReference type="ChEBI" id="CHEBI:16526"/>
        <dbReference type="ChEBI" id="CHEBI:57287"/>
        <dbReference type="ChEBI" id="CHEBI:57384"/>
        <dbReference type="ChEBI" id="CHEBI:90725"/>
        <dbReference type="ChEBI" id="CHEBI:90736"/>
        <dbReference type="EC" id="2.3.1.199"/>
    </reaction>
</comment>
<evidence type="ECO:0000313" key="11">
    <source>
        <dbReference type="Proteomes" id="UP000001819"/>
    </source>
</evidence>
<evidence type="ECO:0000256" key="1">
    <source>
        <dbReference type="ARBA" id="ARBA00004141"/>
    </source>
</evidence>
<dbReference type="Proteomes" id="UP000001819">
    <property type="component" value="Chromosome 3"/>
</dbReference>
<feature type="transmembrane region" description="Helical" evidence="10">
    <location>
        <begin position="206"/>
        <end position="225"/>
    </location>
</feature>
<feature type="transmembrane region" description="Helical" evidence="10">
    <location>
        <begin position="141"/>
        <end position="160"/>
    </location>
</feature>
<evidence type="ECO:0000256" key="6">
    <source>
        <dbReference type="ARBA" id="ARBA00022989"/>
    </source>
</evidence>
<name>A0A6I8UT93_DROPS</name>
<dbReference type="GO" id="GO:0034626">
    <property type="term" value="P:fatty acid elongation, polyunsaturated fatty acid"/>
    <property type="evidence" value="ECO:0007669"/>
    <property type="project" value="TreeGrafter"/>
</dbReference>
<evidence type="ECO:0000256" key="10">
    <source>
        <dbReference type="RuleBase" id="RU361115"/>
    </source>
</evidence>
<dbReference type="GO" id="GO:0030148">
    <property type="term" value="P:sphingolipid biosynthetic process"/>
    <property type="evidence" value="ECO:0007669"/>
    <property type="project" value="TreeGrafter"/>
</dbReference>
<feature type="transmembrane region" description="Helical" evidence="10">
    <location>
        <begin position="20"/>
        <end position="41"/>
    </location>
</feature>
<keyword evidence="2 10" id="KW-0444">Lipid biosynthesis</keyword>
<gene>
    <name evidence="12" type="primary">LOC4803747</name>
</gene>
<keyword evidence="11" id="KW-1185">Reference proteome</keyword>
<evidence type="ECO:0000313" key="12">
    <source>
        <dbReference type="RefSeq" id="XP_001360412.1"/>
    </source>
</evidence>
<proteinExistence type="inferred from homology"/>
<dbReference type="KEGG" id="dpo:4803747"/>
<dbReference type="Pfam" id="PF01151">
    <property type="entry name" value="ELO"/>
    <property type="match status" value="1"/>
</dbReference>
<evidence type="ECO:0000256" key="3">
    <source>
        <dbReference type="ARBA" id="ARBA00022679"/>
    </source>
</evidence>
<dbReference type="AlphaFoldDB" id="A0A6I8UT93"/>
<accession>A0A6I8UT93</accession>
<keyword evidence="7 10" id="KW-0443">Lipid metabolism</keyword>
<dbReference type="EC" id="2.3.1.199" evidence="10"/>
<dbReference type="GO" id="GO:0009922">
    <property type="term" value="F:fatty acid elongase activity"/>
    <property type="evidence" value="ECO:0007669"/>
    <property type="project" value="UniProtKB-EC"/>
</dbReference>
<dbReference type="GO" id="GO:0042761">
    <property type="term" value="P:very long-chain fatty acid biosynthetic process"/>
    <property type="evidence" value="ECO:0007669"/>
    <property type="project" value="TreeGrafter"/>
</dbReference>
<dbReference type="InterPro" id="IPR002076">
    <property type="entry name" value="ELO_fam"/>
</dbReference>
<comment type="subcellular location">
    <subcellularLocation>
        <location evidence="1">Membrane</location>
        <topology evidence="1">Multi-pass membrane protein</topology>
    </subcellularLocation>
</comment>
<dbReference type="GO" id="GO:0034625">
    <property type="term" value="P:fatty acid elongation, monounsaturated fatty acid"/>
    <property type="evidence" value="ECO:0007669"/>
    <property type="project" value="TreeGrafter"/>
</dbReference>
<dbReference type="GeneID" id="4803747"/>
<keyword evidence="9 10" id="KW-0275">Fatty acid biosynthesis</keyword>
<keyword evidence="8 10" id="KW-0472">Membrane</keyword>
<dbReference type="Bgee" id="FBgn0074710">
    <property type="expression patterns" value="Expressed in adult organism"/>
</dbReference>
<evidence type="ECO:0000256" key="5">
    <source>
        <dbReference type="ARBA" id="ARBA00022832"/>
    </source>
</evidence>
<feature type="transmembrane region" description="Helical" evidence="10">
    <location>
        <begin position="61"/>
        <end position="88"/>
    </location>
</feature>
<dbReference type="GO" id="GO:0019367">
    <property type="term" value="P:fatty acid elongation, saturated fatty acid"/>
    <property type="evidence" value="ECO:0007669"/>
    <property type="project" value="TreeGrafter"/>
</dbReference>
<keyword evidence="3 10" id="KW-0808">Transferase</keyword>
<keyword evidence="4 10" id="KW-0812">Transmembrane</keyword>
<evidence type="ECO:0000256" key="9">
    <source>
        <dbReference type="ARBA" id="ARBA00023160"/>
    </source>
</evidence>
<dbReference type="InParanoid" id="A0A6I8UT93"/>
<sequence>MNSSTILDIFRTLPADPVKLTLFSSPLPALLIVVGYLIFVLKLGRDFMAQRKPFNVRRVMLVYNLCQILMNAVLFGLGFYFILVRRVYDLRCMEMLPLDHPEKHFERLVVYAYWLNKVLDLADTVFFVLRKSYKQITVLHVYHHALMVLGGPVIFYLFGAGGQLCMMGFLNTLVHVVMYAYYYVAAQYPQIKGKLWWKQYITKLQMLQFAILFVQATLVLCLNPGCNFPLSLQYLQLAVSTSMMIMFGNFYYQTYIRAKSKQH</sequence>
<evidence type="ECO:0000256" key="7">
    <source>
        <dbReference type="ARBA" id="ARBA00023098"/>
    </source>
</evidence>
<feature type="transmembrane region" description="Helical" evidence="10">
    <location>
        <begin position="108"/>
        <end position="129"/>
    </location>
</feature>
<dbReference type="OMA" id="ASAWYPN"/>
<feature type="transmembrane region" description="Helical" evidence="10">
    <location>
        <begin position="231"/>
        <end position="252"/>
    </location>
</feature>
<dbReference type="GO" id="GO:0005789">
    <property type="term" value="C:endoplasmic reticulum membrane"/>
    <property type="evidence" value="ECO:0007669"/>
    <property type="project" value="TreeGrafter"/>
</dbReference>
<dbReference type="RefSeq" id="XP_001360412.1">
    <property type="nucleotide sequence ID" value="XM_001360375.3"/>
</dbReference>
<evidence type="ECO:0000256" key="4">
    <source>
        <dbReference type="ARBA" id="ARBA00022692"/>
    </source>
</evidence>
<dbReference type="PANTHER" id="PTHR11157:SF116">
    <property type="entry name" value="ELONGATION OF VERY LONG CHAIN FATTY ACIDS PROTEIN-RELATED"/>
    <property type="match status" value="1"/>
</dbReference>